<dbReference type="PRINTS" id="PR00702">
    <property type="entry name" value="ACRIFLAVINRP"/>
</dbReference>
<dbReference type="InterPro" id="IPR001036">
    <property type="entry name" value="Acrflvin-R"/>
</dbReference>
<dbReference type="SUPFAM" id="SSF82866">
    <property type="entry name" value="Multidrug efflux transporter AcrB transmembrane domain"/>
    <property type="match status" value="1"/>
</dbReference>
<dbReference type="Pfam" id="PF02355">
    <property type="entry name" value="SecD_SecF_C"/>
    <property type="match status" value="1"/>
</dbReference>
<dbReference type="InterPro" id="IPR048634">
    <property type="entry name" value="SecD_SecF_C"/>
</dbReference>
<evidence type="ECO:0000256" key="10">
    <source>
        <dbReference type="SAM" id="MobiDB-lite"/>
    </source>
</evidence>
<keyword evidence="2" id="KW-0813">Transport</keyword>
<evidence type="ECO:0000256" key="2">
    <source>
        <dbReference type="ARBA" id="ARBA00022448"/>
    </source>
</evidence>
<dbReference type="InterPro" id="IPR005791">
    <property type="entry name" value="SecD"/>
</dbReference>
<dbReference type="InterPro" id="IPR000297">
    <property type="entry name" value="PPIase_PpiC"/>
</dbReference>
<evidence type="ECO:0000256" key="8">
    <source>
        <dbReference type="ARBA" id="ARBA00023136"/>
    </source>
</evidence>
<feature type="transmembrane region" description="Helical" evidence="11">
    <location>
        <begin position="489"/>
        <end position="512"/>
    </location>
</feature>
<feature type="region of interest" description="Disordered" evidence="10">
    <location>
        <begin position="1"/>
        <end position="29"/>
    </location>
</feature>
<feature type="domain" description="PpiC" evidence="12">
    <location>
        <begin position="112"/>
        <end position="216"/>
    </location>
</feature>
<keyword evidence="7" id="KW-0811">Translocation</keyword>
<keyword evidence="3" id="KW-1003">Cell membrane</keyword>
<accession>A0A2H0BU26</accession>
<evidence type="ECO:0000256" key="3">
    <source>
        <dbReference type="ARBA" id="ARBA00022475"/>
    </source>
</evidence>
<feature type="compositionally biased region" description="Polar residues" evidence="10">
    <location>
        <begin position="1"/>
        <end position="16"/>
    </location>
</feature>
<dbReference type="Pfam" id="PF22599">
    <property type="entry name" value="SecDF_P1_head"/>
    <property type="match status" value="1"/>
</dbReference>
<dbReference type="SUPFAM" id="SSF54534">
    <property type="entry name" value="FKBP-like"/>
    <property type="match status" value="2"/>
</dbReference>
<feature type="non-terminal residue" evidence="13">
    <location>
        <position position="1"/>
    </location>
</feature>
<dbReference type="Gene3D" id="1.20.1640.10">
    <property type="entry name" value="Multidrug efflux transporter AcrB transmembrane domain"/>
    <property type="match status" value="1"/>
</dbReference>
<dbReference type="GO" id="GO:0005886">
    <property type="term" value="C:plasma membrane"/>
    <property type="evidence" value="ECO:0007669"/>
    <property type="project" value="UniProtKB-SubCell"/>
</dbReference>
<comment type="subcellular location">
    <subcellularLocation>
        <location evidence="1">Cell membrane</location>
        <topology evidence="1">Multi-pass membrane protein</topology>
    </subcellularLocation>
</comment>
<dbReference type="Proteomes" id="UP000231581">
    <property type="component" value="Unassembled WGS sequence"/>
</dbReference>
<evidence type="ECO:0000259" key="12">
    <source>
        <dbReference type="PROSITE" id="PS50198"/>
    </source>
</evidence>
<keyword evidence="9" id="KW-0413">Isomerase</keyword>
<dbReference type="Pfam" id="PF13616">
    <property type="entry name" value="Rotamase_3"/>
    <property type="match status" value="1"/>
</dbReference>
<evidence type="ECO:0000256" key="5">
    <source>
        <dbReference type="ARBA" id="ARBA00022927"/>
    </source>
</evidence>
<keyword evidence="9" id="KW-0697">Rotamase</keyword>
<dbReference type="InterPro" id="IPR054384">
    <property type="entry name" value="SecDF_P1_head"/>
</dbReference>
<dbReference type="PANTHER" id="PTHR30081:SF1">
    <property type="entry name" value="PROTEIN TRANSLOCASE SUBUNIT SECD"/>
    <property type="match status" value="1"/>
</dbReference>
<dbReference type="InterPro" id="IPR055344">
    <property type="entry name" value="SecD_SecF_C_bact"/>
</dbReference>
<dbReference type="Gene3D" id="3.30.1360.200">
    <property type="match status" value="1"/>
</dbReference>
<dbReference type="InterPro" id="IPR046357">
    <property type="entry name" value="PPIase_dom_sf"/>
</dbReference>
<comment type="caution">
    <text evidence="13">The sequence shown here is derived from an EMBL/GenBank/DDBJ whole genome shotgun (WGS) entry which is preliminary data.</text>
</comment>
<evidence type="ECO:0000256" key="9">
    <source>
        <dbReference type="PROSITE-ProRule" id="PRU00278"/>
    </source>
</evidence>
<keyword evidence="6 11" id="KW-1133">Transmembrane helix</keyword>
<dbReference type="NCBIfam" id="TIGR00916">
    <property type="entry name" value="2A0604s01"/>
    <property type="match status" value="1"/>
</dbReference>
<evidence type="ECO:0000313" key="14">
    <source>
        <dbReference type="Proteomes" id="UP000231581"/>
    </source>
</evidence>
<feature type="transmembrane region" description="Helical" evidence="11">
    <location>
        <begin position="362"/>
        <end position="382"/>
    </location>
</feature>
<dbReference type="PANTHER" id="PTHR30081">
    <property type="entry name" value="PROTEIN-EXPORT MEMBRANE PROTEIN SEC"/>
    <property type="match status" value="1"/>
</dbReference>
<feature type="transmembrane region" description="Helical" evidence="11">
    <location>
        <begin position="467"/>
        <end position="483"/>
    </location>
</feature>
<dbReference type="Gene3D" id="3.10.50.40">
    <property type="match status" value="2"/>
</dbReference>
<organism evidence="13 14">
    <name type="scientific">Candidatus Uhrbacteria bacterium CG22_combo_CG10-13_8_21_14_all_47_17</name>
    <dbReference type="NCBI Taxonomy" id="1975041"/>
    <lineage>
        <taxon>Bacteria</taxon>
        <taxon>Candidatus Uhriibacteriota</taxon>
    </lineage>
</organism>
<dbReference type="GO" id="GO:0003755">
    <property type="term" value="F:peptidyl-prolyl cis-trans isomerase activity"/>
    <property type="evidence" value="ECO:0007669"/>
    <property type="project" value="UniProtKB-KW"/>
</dbReference>
<evidence type="ECO:0000256" key="11">
    <source>
        <dbReference type="SAM" id="Phobius"/>
    </source>
</evidence>
<evidence type="ECO:0000256" key="1">
    <source>
        <dbReference type="ARBA" id="ARBA00004651"/>
    </source>
</evidence>
<reference evidence="13 14" key="1">
    <citation type="submission" date="2017-09" db="EMBL/GenBank/DDBJ databases">
        <title>Depth-based differentiation of microbial function through sediment-hosted aquifers and enrichment of novel symbionts in the deep terrestrial subsurface.</title>
        <authorList>
            <person name="Probst A.J."/>
            <person name="Ladd B."/>
            <person name="Jarett J.K."/>
            <person name="Geller-Mcgrath D.E."/>
            <person name="Sieber C.M."/>
            <person name="Emerson J.B."/>
            <person name="Anantharaman K."/>
            <person name="Thomas B.C."/>
            <person name="Malmstrom R."/>
            <person name="Stieglmeier M."/>
            <person name="Klingl A."/>
            <person name="Woyke T."/>
            <person name="Ryan C.M."/>
            <person name="Banfield J.F."/>
        </authorList>
    </citation>
    <scope>NUCLEOTIDE SEQUENCE [LARGE SCALE GENOMIC DNA]</scope>
    <source>
        <strain evidence="13">CG22_combo_CG10-13_8_21_14_all_47_17</strain>
    </source>
</reference>
<dbReference type="InterPro" id="IPR022813">
    <property type="entry name" value="SecD/SecF_arch_bac"/>
</dbReference>
<dbReference type="PROSITE" id="PS50198">
    <property type="entry name" value="PPIC_PPIASE_2"/>
    <property type="match status" value="2"/>
</dbReference>
<feature type="transmembrane region" description="Helical" evidence="11">
    <location>
        <begin position="389"/>
        <end position="409"/>
    </location>
</feature>
<evidence type="ECO:0000256" key="4">
    <source>
        <dbReference type="ARBA" id="ARBA00022692"/>
    </source>
</evidence>
<evidence type="ECO:0000256" key="7">
    <source>
        <dbReference type="ARBA" id="ARBA00023010"/>
    </source>
</evidence>
<sequence length="536" mass="58510">FKEQNPTQSRNLTPEEQTQKVKKNAEEQTKAEDLLKQAQADGADFAALAKANTDNAALKDASGDTGFIKGDAQYKDLLDMLSAVPAGTVFDQVIEEPSYYTVAKVEEVKDVGEQVHAQHLLVSYQGASQSTSSRTKDEAKALIEDYKKQVTPKNFDQFVRDHSDEPGAKTGGGDLGFFSKGDMVPAFEDVVFPQETGTISDVVETPFGYHLIYKIGTRPDKDLRLRLIQVKKTVDADIVPPQDPWKSTDLTGKQLSSARVEFDQNSGATQVSLQFDKEGSDLFAELTKKNLNKPIAIFLDGQIISQPVVQSEILGGRAVITGNFSIDEAKTLARRLQAGALPIPIDLIAQQTVGPTLGADSLHRSLVAGLIGFILVAIYMLILYRLPGLAAILALWLYAALSAAFFKLIPVTLTLSGVAGFILSIGIAVDANVLVFERLKEELREGKTLTNGLEDAFRRAWPSIRDGHVTILISSAVLFWFSSSLIKGFALTLGLGTILSLFTAIISTRSLLRWFARTRSAKIGWLYLKPKSSKTE</sequence>
<evidence type="ECO:0000256" key="6">
    <source>
        <dbReference type="ARBA" id="ARBA00022989"/>
    </source>
</evidence>
<dbReference type="AlphaFoldDB" id="A0A2H0BU26"/>
<dbReference type="GO" id="GO:0015450">
    <property type="term" value="F:protein-transporting ATPase activity"/>
    <property type="evidence" value="ECO:0007669"/>
    <property type="project" value="InterPro"/>
</dbReference>
<dbReference type="NCBIfam" id="TIGR01129">
    <property type="entry name" value="secD"/>
    <property type="match status" value="1"/>
</dbReference>
<feature type="compositionally biased region" description="Basic and acidic residues" evidence="10">
    <location>
        <begin position="17"/>
        <end position="29"/>
    </location>
</feature>
<gene>
    <name evidence="13" type="primary">secD</name>
    <name evidence="13" type="ORF">COX00_00005</name>
</gene>
<proteinExistence type="predicted"/>
<keyword evidence="5" id="KW-0653">Protein transport</keyword>
<name>A0A2H0BU26_9BACT</name>
<protein>
    <submittedName>
        <fullName evidence="13">Protein translocase subunit SecD</fullName>
    </submittedName>
</protein>
<evidence type="ECO:0000313" key="13">
    <source>
        <dbReference type="EMBL" id="PIP61019.1"/>
    </source>
</evidence>
<feature type="transmembrane region" description="Helical" evidence="11">
    <location>
        <begin position="415"/>
        <end position="436"/>
    </location>
</feature>
<feature type="domain" description="PpiC" evidence="12">
    <location>
        <begin position="4"/>
        <end position="107"/>
    </location>
</feature>
<dbReference type="EMBL" id="PCSZ01000001">
    <property type="protein sequence ID" value="PIP61019.1"/>
    <property type="molecule type" value="Genomic_DNA"/>
</dbReference>
<keyword evidence="4 11" id="KW-0812">Transmembrane</keyword>
<dbReference type="GO" id="GO:0006886">
    <property type="term" value="P:intracellular protein transport"/>
    <property type="evidence" value="ECO:0007669"/>
    <property type="project" value="InterPro"/>
</dbReference>
<keyword evidence="8 11" id="KW-0472">Membrane</keyword>